<dbReference type="Proteomes" id="UP001500449">
    <property type="component" value="Unassembled WGS sequence"/>
</dbReference>
<dbReference type="InterPro" id="IPR036271">
    <property type="entry name" value="Tet_transcr_reg_TetR-rel_C_sf"/>
</dbReference>
<evidence type="ECO:0000256" key="1">
    <source>
        <dbReference type="ARBA" id="ARBA00023015"/>
    </source>
</evidence>
<dbReference type="RefSeq" id="WP_344415990.1">
    <property type="nucleotide sequence ID" value="NZ_BAAAQK010000005.1"/>
</dbReference>
<evidence type="ECO:0000259" key="5">
    <source>
        <dbReference type="PROSITE" id="PS50977"/>
    </source>
</evidence>
<dbReference type="InterPro" id="IPR009057">
    <property type="entry name" value="Homeodomain-like_sf"/>
</dbReference>
<dbReference type="SUPFAM" id="SSF46689">
    <property type="entry name" value="Homeodomain-like"/>
    <property type="match status" value="1"/>
</dbReference>
<keyword evidence="2 4" id="KW-0238">DNA-binding</keyword>
<sequence length="201" mass="21206">MTSAPVRRGETRRQELEDGVLALILGEGFAHLTLDAVAGRLRCSKRTLYTLAASREQLVRAAVVRFFREATGRVEQAVTGADTEPGERIRAYLLAVAAELAAAGPAFFDDVASFAPAAEVYERNTRAAARRIGQLIEEGVGAGAFRSVHAGYVADLVAAQMVRIQQRQVAAATGLSDSQAYAELASLVTAGLTRGVSSATA</sequence>
<evidence type="ECO:0000256" key="3">
    <source>
        <dbReference type="ARBA" id="ARBA00023163"/>
    </source>
</evidence>
<dbReference type="Gene3D" id="1.10.10.60">
    <property type="entry name" value="Homeodomain-like"/>
    <property type="match status" value="1"/>
</dbReference>
<keyword evidence="7" id="KW-1185">Reference proteome</keyword>
<feature type="DNA-binding region" description="H-T-H motif" evidence="4">
    <location>
        <begin position="33"/>
        <end position="52"/>
    </location>
</feature>
<organism evidence="6 7">
    <name type="scientific">Pseudonocardia ailaonensis</name>
    <dbReference type="NCBI Taxonomy" id="367279"/>
    <lineage>
        <taxon>Bacteria</taxon>
        <taxon>Bacillati</taxon>
        <taxon>Actinomycetota</taxon>
        <taxon>Actinomycetes</taxon>
        <taxon>Pseudonocardiales</taxon>
        <taxon>Pseudonocardiaceae</taxon>
        <taxon>Pseudonocardia</taxon>
    </lineage>
</organism>
<keyword evidence="1" id="KW-0805">Transcription regulation</keyword>
<keyword evidence="3" id="KW-0804">Transcription</keyword>
<evidence type="ECO:0000256" key="2">
    <source>
        <dbReference type="ARBA" id="ARBA00023125"/>
    </source>
</evidence>
<dbReference type="InterPro" id="IPR050109">
    <property type="entry name" value="HTH-type_TetR-like_transc_reg"/>
</dbReference>
<feature type="domain" description="HTH tetR-type" evidence="5">
    <location>
        <begin position="10"/>
        <end position="70"/>
    </location>
</feature>
<dbReference type="SUPFAM" id="SSF48498">
    <property type="entry name" value="Tetracyclin repressor-like, C-terminal domain"/>
    <property type="match status" value="1"/>
</dbReference>
<proteinExistence type="predicted"/>
<dbReference type="PROSITE" id="PS50977">
    <property type="entry name" value="HTH_TETR_2"/>
    <property type="match status" value="1"/>
</dbReference>
<dbReference type="EMBL" id="BAAAQK010000005">
    <property type="protein sequence ID" value="GAA1845595.1"/>
    <property type="molecule type" value="Genomic_DNA"/>
</dbReference>
<evidence type="ECO:0000313" key="6">
    <source>
        <dbReference type="EMBL" id="GAA1845595.1"/>
    </source>
</evidence>
<accession>A0ABN2N0A3</accession>
<name>A0ABN2N0A3_9PSEU</name>
<evidence type="ECO:0000256" key="4">
    <source>
        <dbReference type="PROSITE-ProRule" id="PRU00335"/>
    </source>
</evidence>
<dbReference type="Gene3D" id="1.10.357.10">
    <property type="entry name" value="Tetracycline Repressor, domain 2"/>
    <property type="match status" value="1"/>
</dbReference>
<comment type="caution">
    <text evidence="6">The sequence shown here is derived from an EMBL/GenBank/DDBJ whole genome shotgun (WGS) entry which is preliminary data.</text>
</comment>
<protein>
    <submittedName>
        <fullName evidence="6">TetR/AcrR family transcriptional regulator</fullName>
    </submittedName>
</protein>
<gene>
    <name evidence="6" type="ORF">GCM10009836_26440</name>
</gene>
<reference evidence="6 7" key="1">
    <citation type="journal article" date="2019" name="Int. J. Syst. Evol. Microbiol.">
        <title>The Global Catalogue of Microorganisms (GCM) 10K type strain sequencing project: providing services to taxonomists for standard genome sequencing and annotation.</title>
        <authorList>
            <consortium name="The Broad Institute Genomics Platform"/>
            <consortium name="The Broad Institute Genome Sequencing Center for Infectious Disease"/>
            <person name="Wu L."/>
            <person name="Ma J."/>
        </authorList>
    </citation>
    <scope>NUCLEOTIDE SEQUENCE [LARGE SCALE GENOMIC DNA]</scope>
    <source>
        <strain evidence="6 7">JCM 16009</strain>
    </source>
</reference>
<dbReference type="InterPro" id="IPR001647">
    <property type="entry name" value="HTH_TetR"/>
</dbReference>
<evidence type="ECO:0000313" key="7">
    <source>
        <dbReference type="Proteomes" id="UP001500449"/>
    </source>
</evidence>
<dbReference type="PANTHER" id="PTHR30055">
    <property type="entry name" value="HTH-TYPE TRANSCRIPTIONAL REGULATOR RUTR"/>
    <property type="match status" value="1"/>
</dbReference>
<dbReference type="PANTHER" id="PTHR30055:SF234">
    <property type="entry name" value="HTH-TYPE TRANSCRIPTIONAL REGULATOR BETI"/>
    <property type="match status" value="1"/>
</dbReference>